<dbReference type="Proteomes" id="UP001153269">
    <property type="component" value="Unassembled WGS sequence"/>
</dbReference>
<organism evidence="3 4">
    <name type="scientific">Pleuronectes platessa</name>
    <name type="common">European plaice</name>
    <dbReference type="NCBI Taxonomy" id="8262"/>
    <lineage>
        <taxon>Eukaryota</taxon>
        <taxon>Metazoa</taxon>
        <taxon>Chordata</taxon>
        <taxon>Craniata</taxon>
        <taxon>Vertebrata</taxon>
        <taxon>Euteleostomi</taxon>
        <taxon>Actinopterygii</taxon>
        <taxon>Neopterygii</taxon>
        <taxon>Teleostei</taxon>
        <taxon>Neoteleostei</taxon>
        <taxon>Acanthomorphata</taxon>
        <taxon>Carangaria</taxon>
        <taxon>Pleuronectiformes</taxon>
        <taxon>Pleuronectoidei</taxon>
        <taxon>Pleuronectidae</taxon>
        <taxon>Pleuronectes</taxon>
    </lineage>
</organism>
<evidence type="ECO:0000313" key="4">
    <source>
        <dbReference type="Proteomes" id="UP001153269"/>
    </source>
</evidence>
<keyword evidence="2" id="KW-0812">Transmembrane</keyword>
<reference evidence="3" key="1">
    <citation type="submission" date="2020-03" db="EMBL/GenBank/DDBJ databases">
        <authorList>
            <person name="Weist P."/>
        </authorList>
    </citation>
    <scope>NUCLEOTIDE SEQUENCE</scope>
</reference>
<evidence type="ECO:0000256" key="1">
    <source>
        <dbReference type="SAM" id="MobiDB-lite"/>
    </source>
</evidence>
<protein>
    <submittedName>
        <fullName evidence="3">Uncharacterized protein</fullName>
    </submittedName>
</protein>
<evidence type="ECO:0000313" key="3">
    <source>
        <dbReference type="EMBL" id="CAB1428822.1"/>
    </source>
</evidence>
<evidence type="ECO:0000256" key="2">
    <source>
        <dbReference type="SAM" id="Phobius"/>
    </source>
</evidence>
<feature type="compositionally biased region" description="Basic and acidic residues" evidence="1">
    <location>
        <begin position="102"/>
        <end position="111"/>
    </location>
</feature>
<dbReference type="AlphaFoldDB" id="A0A9N7YJ63"/>
<proteinExistence type="predicted"/>
<feature type="region of interest" description="Disordered" evidence="1">
    <location>
        <begin position="83"/>
        <end position="111"/>
    </location>
</feature>
<name>A0A9N7YJ63_PLEPL</name>
<accession>A0A9N7YJ63</accession>
<keyword evidence="2" id="KW-0472">Membrane</keyword>
<sequence>MLGKDSAASGPGTLVYGSLWLVLLTCCVLPAWSQETRQHFDSAKHHTEEHSITLCAEQSEHRAPCSAESVGEGGFAVRLRDVNKTKRQKQSHASNSRSVFLRGKDTETQLQ</sequence>
<keyword evidence="2" id="KW-1133">Transmembrane helix</keyword>
<feature type="transmembrane region" description="Helical" evidence="2">
    <location>
        <begin position="14"/>
        <end position="32"/>
    </location>
</feature>
<gene>
    <name evidence="3" type="ORF">PLEPLA_LOCUS16797</name>
</gene>
<keyword evidence="4" id="KW-1185">Reference proteome</keyword>
<dbReference type="EMBL" id="CADEAL010001091">
    <property type="protein sequence ID" value="CAB1428822.1"/>
    <property type="molecule type" value="Genomic_DNA"/>
</dbReference>
<comment type="caution">
    <text evidence="3">The sequence shown here is derived from an EMBL/GenBank/DDBJ whole genome shotgun (WGS) entry which is preliminary data.</text>
</comment>